<evidence type="ECO:0000256" key="7">
    <source>
        <dbReference type="ARBA" id="ARBA00047899"/>
    </source>
</evidence>
<dbReference type="Gene3D" id="1.10.510.10">
    <property type="entry name" value="Transferase(Phosphotransferase) domain 1"/>
    <property type="match status" value="2"/>
</dbReference>
<evidence type="ECO:0000256" key="2">
    <source>
        <dbReference type="ARBA" id="ARBA00022527"/>
    </source>
</evidence>
<dbReference type="Proteomes" id="UP000663843">
    <property type="component" value="Unassembled WGS sequence"/>
</dbReference>
<dbReference type="GO" id="GO:0050684">
    <property type="term" value="P:regulation of mRNA processing"/>
    <property type="evidence" value="ECO:0007669"/>
    <property type="project" value="TreeGrafter"/>
</dbReference>
<proteinExistence type="predicted"/>
<dbReference type="EMBL" id="CAJMWT010003714">
    <property type="protein sequence ID" value="CAE6477392.1"/>
    <property type="molecule type" value="Genomic_DNA"/>
</dbReference>
<dbReference type="GO" id="GO:0004674">
    <property type="term" value="F:protein serine/threonine kinase activity"/>
    <property type="evidence" value="ECO:0007669"/>
    <property type="project" value="UniProtKB-KW"/>
</dbReference>
<keyword evidence="4 9" id="KW-0547">Nucleotide-binding</keyword>
<dbReference type="Gene3D" id="3.30.200.20">
    <property type="entry name" value="Phosphorylase Kinase, domain 1"/>
    <property type="match status" value="1"/>
</dbReference>
<evidence type="ECO:0000313" key="12">
    <source>
        <dbReference type="Proteomes" id="UP000663843"/>
    </source>
</evidence>
<comment type="caution">
    <text evidence="11">The sequence shown here is derived from an EMBL/GenBank/DDBJ whole genome shotgun (WGS) entry which is preliminary data.</text>
</comment>
<feature type="binding site" evidence="9">
    <location>
        <position position="218"/>
    </location>
    <ligand>
        <name>ATP</name>
        <dbReference type="ChEBI" id="CHEBI:30616"/>
    </ligand>
</feature>
<evidence type="ECO:0000259" key="10">
    <source>
        <dbReference type="PROSITE" id="PS50011"/>
    </source>
</evidence>
<keyword evidence="5" id="KW-0418">Kinase</keyword>
<dbReference type="SUPFAM" id="SSF56112">
    <property type="entry name" value="Protein kinase-like (PK-like)"/>
    <property type="match status" value="1"/>
</dbReference>
<dbReference type="PROSITE" id="PS50011">
    <property type="entry name" value="PROTEIN_KINASE_DOM"/>
    <property type="match status" value="1"/>
</dbReference>
<dbReference type="SMART" id="SM00220">
    <property type="entry name" value="S_TKc"/>
    <property type="match status" value="1"/>
</dbReference>
<dbReference type="InterPro" id="IPR008271">
    <property type="entry name" value="Ser/Thr_kinase_AS"/>
</dbReference>
<dbReference type="InterPro" id="IPR011009">
    <property type="entry name" value="Kinase-like_dom_sf"/>
</dbReference>
<dbReference type="InterPro" id="IPR000719">
    <property type="entry name" value="Prot_kinase_dom"/>
</dbReference>
<dbReference type="PANTHER" id="PTHR47634">
    <property type="entry name" value="PROTEIN KINASE DOMAIN-CONTAINING PROTEIN-RELATED"/>
    <property type="match status" value="1"/>
</dbReference>
<accession>A0A8H3H256</accession>
<dbReference type="Pfam" id="PF00069">
    <property type="entry name" value="Pkinase"/>
    <property type="match status" value="2"/>
</dbReference>
<dbReference type="PANTHER" id="PTHR47634:SF9">
    <property type="entry name" value="PROTEIN KINASE DOMAIN-CONTAINING PROTEIN-RELATED"/>
    <property type="match status" value="1"/>
</dbReference>
<dbReference type="GO" id="GO:0005524">
    <property type="term" value="F:ATP binding"/>
    <property type="evidence" value="ECO:0007669"/>
    <property type="project" value="UniProtKB-UniRule"/>
</dbReference>
<name>A0A8H3H256_9AGAM</name>
<dbReference type="AlphaFoldDB" id="A0A8H3H256"/>
<keyword evidence="6 9" id="KW-0067">ATP-binding</keyword>
<dbReference type="FunFam" id="1.10.510.10:FF:000275">
    <property type="entry name" value="SRSF protein kinase 2 isoform X3"/>
    <property type="match status" value="1"/>
</dbReference>
<dbReference type="GO" id="GO:0000245">
    <property type="term" value="P:spliceosomal complex assembly"/>
    <property type="evidence" value="ECO:0007669"/>
    <property type="project" value="TreeGrafter"/>
</dbReference>
<evidence type="ECO:0000256" key="8">
    <source>
        <dbReference type="ARBA" id="ARBA00048679"/>
    </source>
</evidence>
<evidence type="ECO:0000256" key="4">
    <source>
        <dbReference type="ARBA" id="ARBA00022741"/>
    </source>
</evidence>
<reference evidence="11" key="1">
    <citation type="submission" date="2021-01" db="EMBL/GenBank/DDBJ databases">
        <authorList>
            <person name="Kaushik A."/>
        </authorList>
    </citation>
    <scope>NUCLEOTIDE SEQUENCE</scope>
    <source>
        <strain evidence="11">AG2-2IIIB</strain>
    </source>
</reference>
<dbReference type="InterPro" id="IPR017441">
    <property type="entry name" value="Protein_kinase_ATP_BS"/>
</dbReference>
<evidence type="ECO:0000256" key="6">
    <source>
        <dbReference type="ARBA" id="ARBA00022840"/>
    </source>
</evidence>
<evidence type="ECO:0000256" key="9">
    <source>
        <dbReference type="PROSITE-ProRule" id="PRU10141"/>
    </source>
</evidence>
<comment type="catalytic activity">
    <reaction evidence="7">
        <text>L-threonyl-[protein] + ATP = O-phospho-L-threonyl-[protein] + ADP + H(+)</text>
        <dbReference type="Rhea" id="RHEA:46608"/>
        <dbReference type="Rhea" id="RHEA-COMP:11060"/>
        <dbReference type="Rhea" id="RHEA-COMP:11605"/>
        <dbReference type="ChEBI" id="CHEBI:15378"/>
        <dbReference type="ChEBI" id="CHEBI:30013"/>
        <dbReference type="ChEBI" id="CHEBI:30616"/>
        <dbReference type="ChEBI" id="CHEBI:61977"/>
        <dbReference type="ChEBI" id="CHEBI:456216"/>
        <dbReference type="EC" id="2.7.11.1"/>
    </reaction>
</comment>
<evidence type="ECO:0000313" key="11">
    <source>
        <dbReference type="EMBL" id="CAE6477392.1"/>
    </source>
</evidence>
<sequence length="740" mass="80896">MMGGESRSERRGGRGCLLCARARVYAGDKSSSSELRKAEDDRGRYTYCTVLAYRMAKERTSRSSFMWSAGKSRSCGDRSPGLKGGASQGRDCCYPSTTTSMSLAVRGKTANLPFIRRRDGTLVYSSGTYTRPVPIPVPSSSYASSCGTQSVPTKEMDMRDLDKEEDLLDYADGGYLPVHIGDTFKDGRYLIVRKLGWGHFSTVWLAKDKTSNRHVAIKVVKSAKTYLTAARDEVGILRFINSVYKDPGHENIVQFLDSFDHKAEDHKGALPLHVCMVFEPLGASLLTLIRAHRKGVPEHLVRQIATQVLAGLAFLHERCGIIHTDLKPENIMISLGSKHDIEAIVQAELATSPRSLSRMVGIPPGCVRGGVATPRYGADLAGTKQVWIFGSQPLPTAASLPRSRSGQPGTLVRKMSTLAISTLPKPGPASASSSASSSSTLAEALSTAPTSFMSTGKGITFGSTRSQKCLPAVNKVSPVTIVCQPDRNGATVAASSAVARCLPEHSSLAGEEKTTDTSGEPVGLAKARDMITKPCTPPCKGPSLLSQTAPKLETPLTHSKSKISPKIEKDTIEVKIGDLGNASYCWKHFTENIQTRQYRCPEVILGAEWDATADVWSIGCIFFELLTSDVLFDPAERPGLWSRDDDHICQMIELLGPMDPKFALSGDYSKEIFRSDGVTLRNVPTSKMSHWPLLDVLVQKYRYERKHAERLSEFLLPFLRLEPKLRISAQDAQHLEWLKA</sequence>
<gene>
    <name evidence="11" type="ORF">RDB_LOCUS113513</name>
</gene>
<comment type="catalytic activity">
    <reaction evidence="8">
        <text>L-seryl-[protein] + ATP = O-phospho-L-seryl-[protein] + ADP + H(+)</text>
        <dbReference type="Rhea" id="RHEA:17989"/>
        <dbReference type="Rhea" id="RHEA-COMP:9863"/>
        <dbReference type="Rhea" id="RHEA-COMP:11604"/>
        <dbReference type="ChEBI" id="CHEBI:15378"/>
        <dbReference type="ChEBI" id="CHEBI:29999"/>
        <dbReference type="ChEBI" id="CHEBI:30616"/>
        <dbReference type="ChEBI" id="CHEBI:83421"/>
        <dbReference type="ChEBI" id="CHEBI:456216"/>
        <dbReference type="EC" id="2.7.11.1"/>
    </reaction>
</comment>
<feature type="domain" description="Protein kinase" evidence="10">
    <location>
        <begin position="189"/>
        <end position="738"/>
    </location>
</feature>
<keyword evidence="3" id="KW-0808">Transferase</keyword>
<evidence type="ECO:0000256" key="1">
    <source>
        <dbReference type="ARBA" id="ARBA00012513"/>
    </source>
</evidence>
<evidence type="ECO:0000256" key="5">
    <source>
        <dbReference type="ARBA" id="ARBA00022777"/>
    </source>
</evidence>
<protein>
    <recommendedName>
        <fullName evidence="1">non-specific serine/threonine protein kinase</fullName>
        <ecNumber evidence="1">2.7.11.1</ecNumber>
    </recommendedName>
</protein>
<dbReference type="InterPro" id="IPR051334">
    <property type="entry name" value="SRPK"/>
</dbReference>
<dbReference type="EC" id="2.7.11.1" evidence="1"/>
<evidence type="ECO:0000256" key="3">
    <source>
        <dbReference type="ARBA" id="ARBA00022679"/>
    </source>
</evidence>
<dbReference type="GO" id="GO:0005737">
    <property type="term" value="C:cytoplasm"/>
    <property type="evidence" value="ECO:0007669"/>
    <property type="project" value="TreeGrafter"/>
</dbReference>
<dbReference type="PROSITE" id="PS00107">
    <property type="entry name" value="PROTEIN_KINASE_ATP"/>
    <property type="match status" value="1"/>
</dbReference>
<keyword evidence="2" id="KW-0723">Serine/threonine-protein kinase</keyword>
<dbReference type="PROSITE" id="PS00108">
    <property type="entry name" value="PROTEIN_KINASE_ST"/>
    <property type="match status" value="1"/>
</dbReference>
<organism evidence="11 12">
    <name type="scientific">Rhizoctonia solani</name>
    <dbReference type="NCBI Taxonomy" id="456999"/>
    <lineage>
        <taxon>Eukaryota</taxon>
        <taxon>Fungi</taxon>
        <taxon>Dikarya</taxon>
        <taxon>Basidiomycota</taxon>
        <taxon>Agaricomycotina</taxon>
        <taxon>Agaricomycetes</taxon>
        <taxon>Cantharellales</taxon>
        <taxon>Ceratobasidiaceae</taxon>
        <taxon>Rhizoctonia</taxon>
    </lineage>
</organism>
<dbReference type="GO" id="GO:0005634">
    <property type="term" value="C:nucleus"/>
    <property type="evidence" value="ECO:0007669"/>
    <property type="project" value="TreeGrafter"/>
</dbReference>